<feature type="compositionally biased region" description="Low complexity" evidence="1">
    <location>
        <begin position="514"/>
        <end position="528"/>
    </location>
</feature>
<proteinExistence type="predicted"/>
<comment type="caution">
    <text evidence="4">The sequence shown here is derived from an EMBL/GenBank/DDBJ whole genome shotgun (WGS) entry which is preliminary data.</text>
</comment>
<dbReference type="OrthoDB" id="3265715at2759"/>
<keyword evidence="5" id="KW-1185">Reference proteome</keyword>
<keyword evidence="2" id="KW-0472">Membrane</keyword>
<gene>
    <name evidence="4" type="ORF">EW146_g4672</name>
</gene>
<evidence type="ECO:0000256" key="3">
    <source>
        <dbReference type="SAM" id="SignalP"/>
    </source>
</evidence>
<feature type="compositionally biased region" description="Gly residues" evidence="1">
    <location>
        <begin position="101"/>
        <end position="118"/>
    </location>
</feature>
<evidence type="ECO:0000313" key="5">
    <source>
        <dbReference type="Proteomes" id="UP000310158"/>
    </source>
</evidence>
<sequence length="556" mass="58840">MWRSSPRPALVTFALLFCSSLLNRSNLVRAGQVNITVDDSDSSILYQPTSQWVASVNTSSCKFCLVPSNASIAFRSTWHHGLHIIPTSDADDAVTATANGDGKGNGTGQSSGSGSGKGGQRRRHRRAEAYNDSGGGGGATSSQLDESNPFVTTNFDSDDAAFVDNPVFFQFNFTGSAIYLYCLLPLGLPANSNSTPTLTNLTYTLDGEPAGGFLHNGSAQSSGFEPRFPFFTKSGLSQTAHTLRVNLGPDSVLLFDSYVFTQTDAMDSNNSPSASTTETQPAPSTSPSVLVKASSKKHNIATFAGAVGGSVGLLSIIAACLAFSIYRRRVLSARRQRREQRNRQQLTSDDSDIETFHTDGSEDGPPMQGPAPFVPRFFPGTVPVAPPPYIGHLPTTSTPLLDRAPSVVGSYADRPPPTPTMGQRELGLPSGIVDDVEGGADMPPPFIMAIASPEPPLLANISRRVPVPMSTSQRPVDCPGEDEDRSEANRLGMATETGDVQTAGSSRTESSMTPSVRSRPPSFRSLRSLQTPLTPVDDVGASSRDETNGSGAATRT</sequence>
<reference evidence="4 5" key="1">
    <citation type="submission" date="2019-02" db="EMBL/GenBank/DDBJ databases">
        <title>Genome sequencing of the rare red list fungi Bondarzewia mesenterica.</title>
        <authorList>
            <person name="Buettner E."/>
            <person name="Kellner H."/>
        </authorList>
    </citation>
    <scope>NUCLEOTIDE SEQUENCE [LARGE SCALE GENOMIC DNA]</scope>
    <source>
        <strain evidence="4 5">DSM 108281</strain>
    </source>
</reference>
<evidence type="ECO:0000313" key="4">
    <source>
        <dbReference type="EMBL" id="THH15878.1"/>
    </source>
</evidence>
<feature type="compositionally biased region" description="Polar residues" evidence="1">
    <location>
        <begin position="498"/>
        <end position="513"/>
    </location>
</feature>
<feature type="compositionally biased region" description="Polar residues" evidence="1">
    <location>
        <begin position="266"/>
        <end position="288"/>
    </location>
</feature>
<accession>A0A4S4LVN9</accession>
<evidence type="ECO:0000256" key="2">
    <source>
        <dbReference type="SAM" id="Phobius"/>
    </source>
</evidence>
<keyword evidence="2" id="KW-1133">Transmembrane helix</keyword>
<keyword evidence="2" id="KW-0812">Transmembrane</keyword>
<feature type="compositionally biased region" description="Polar residues" evidence="1">
    <location>
        <begin position="140"/>
        <end position="150"/>
    </location>
</feature>
<dbReference type="EMBL" id="SGPL01000186">
    <property type="protein sequence ID" value="THH15878.1"/>
    <property type="molecule type" value="Genomic_DNA"/>
</dbReference>
<feature type="signal peptide" evidence="3">
    <location>
        <begin position="1"/>
        <end position="30"/>
    </location>
</feature>
<feature type="region of interest" description="Disordered" evidence="1">
    <location>
        <begin position="266"/>
        <end position="290"/>
    </location>
</feature>
<feature type="chain" id="PRO_5020951977" evidence="3">
    <location>
        <begin position="31"/>
        <end position="556"/>
    </location>
</feature>
<protein>
    <submittedName>
        <fullName evidence="4">Uncharacterized protein</fullName>
    </submittedName>
</protein>
<feature type="region of interest" description="Disordered" evidence="1">
    <location>
        <begin position="465"/>
        <end position="556"/>
    </location>
</feature>
<evidence type="ECO:0000256" key="1">
    <source>
        <dbReference type="SAM" id="MobiDB-lite"/>
    </source>
</evidence>
<keyword evidence="3" id="KW-0732">Signal</keyword>
<feature type="transmembrane region" description="Helical" evidence="2">
    <location>
        <begin position="300"/>
        <end position="326"/>
    </location>
</feature>
<feature type="region of interest" description="Disordered" evidence="1">
    <location>
        <begin position="335"/>
        <end position="369"/>
    </location>
</feature>
<organism evidence="4 5">
    <name type="scientific">Bondarzewia mesenterica</name>
    <dbReference type="NCBI Taxonomy" id="1095465"/>
    <lineage>
        <taxon>Eukaryota</taxon>
        <taxon>Fungi</taxon>
        <taxon>Dikarya</taxon>
        <taxon>Basidiomycota</taxon>
        <taxon>Agaricomycotina</taxon>
        <taxon>Agaricomycetes</taxon>
        <taxon>Russulales</taxon>
        <taxon>Bondarzewiaceae</taxon>
        <taxon>Bondarzewia</taxon>
    </lineage>
</organism>
<name>A0A4S4LVN9_9AGAM</name>
<feature type="region of interest" description="Disordered" evidence="1">
    <location>
        <begin position="94"/>
        <end position="150"/>
    </location>
</feature>
<dbReference type="Proteomes" id="UP000310158">
    <property type="component" value="Unassembled WGS sequence"/>
</dbReference>
<dbReference type="AlphaFoldDB" id="A0A4S4LVN9"/>